<evidence type="ECO:0000256" key="1">
    <source>
        <dbReference type="SAM" id="MobiDB-lite"/>
    </source>
</evidence>
<keyword evidence="3" id="KW-1185">Reference proteome</keyword>
<reference evidence="2 3" key="1">
    <citation type="submission" date="2014-01" db="EMBL/GenBank/DDBJ databases">
        <authorList>
            <person name="Dobos K."/>
            <person name="Lenaerts A."/>
            <person name="Ordway D."/>
            <person name="DeGroote M.A."/>
            <person name="Parker T."/>
            <person name="Sizemore C."/>
            <person name="Tallon L.J."/>
            <person name="Sadzewicz L.K."/>
            <person name="Sengamalay N."/>
            <person name="Fraser C.M."/>
            <person name="Hine E."/>
            <person name="Shefchek K.A."/>
            <person name="Das S.P."/>
            <person name="Tettelin H."/>
        </authorList>
    </citation>
    <scope>NUCLEOTIDE SEQUENCE [LARGE SCALE GENOMIC DNA]</scope>
    <source>
        <strain evidence="2 3">Harvey</strain>
    </source>
</reference>
<comment type="caution">
    <text evidence="2">The sequence shown here is derived from an EMBL/GenBank/DDBJ whole genome shotgun (WGS) entry which is preliminary data.</text>
</comment>
<name>A0ABP3A4C0_MYCUL</name>
<sequence length="81" mass="8445">MGESVATADGYSATPAPVGQGDPAVLEPTSAQAAASPWWSLAAVWVVAVEPVEARVSSAMAGPAASAGRRGKWRPLRWERW</sequence>
<gene>
    <name evidence="2" type="ORF">I551_7102</name>
</gene>
<organism evidence="2 3">
    <name type="scientific">Mycobacterium ulcerans str. Harvey</name>
    <dbReference type="NCBI Taxonomy" id="1299332"/>
    <lineage>
        <taxon>Bacteria</taxon>
        <taxon>Bacillati</taxon>
        <taxon>Actinomycetota</taxon>
        <taxon>Actinomycetes</taxon>
        <taxon>Mycobacteriales</taxon>
        <taxon>Mycobacteriaceae</taxon>
        <taxon>Mycobacterium</taxon>
        <taxon>Mycobacterium ulcerans group</taxon>
    </lineage>
</organism>
<dbReference type="EMBL" id="JAOL01000175">
    <property type="protein sequence ID" value="EUA86363.1"/>
    <property type="molecule type" value="Genomic_DNA"/>
</dbReference>
<evidence type="ECO:0000313" key="2">
    <source>
        <dbReference type="EMBL" id="EUA86363.1"/>
    </source>
</evidence>
<feature type="region of interest" description="Disordered" evidence="1">
    <location>
        <begin position="1"/>
        <end position="30"/>
    </location>
</feature>
<accession>A0ABP3A4C0</accession>
<proteinExistence type="predicted"/>
<feature type="compositionally biased region" description="Low complexity" evidence="1">
    <location>
        <begin position="57"/>
        <end position="68"/>
    </location>
</feature>
<dbReference type="Proteomes" id="UP000020681">
    <property type="component" value="Unassembled WGS sequence"/>
</dbReference>
<evidence type="ECO:0000313" key="3">
    <source>
        <dbReference type="Proteomes" id="UP000020681"/>
    </source>
</evidence>
<protein>
    <submittedName>
        <fullName evidence="2">Uncharacterized protein</fullName>
    </submittedName>
</protein>
<feature type="region of interest" description="Disordered" evidence="1">
    <location>
        <begin position="57"/>
        <end position="81"/>
    </location>
</feature>